<feature type="compositionally biased region" description="Polar residues" evidence="1">
    <location>
        <begin position="159"/>
        <end position="172"/>
    </location>
</feature>
<evidence type="ECO:0000256" key="1">
    <source>
        <dbReference type="SAM" id="MobiDB-lite"/>
    </source>
</evidence>
<dbReference type="RefSeq" id="WP_005964244.1">
    <property type="nucleotide sequence ID" value="NZ_KQ956534.1"/>
</dbReference>
<evidence type="ECO:0000313" key="3">
    <source>
        <dbReference type="Proteomes" id="UP000070617"/>
    </source>
</evidence>
<name>A0A133NE53_9FUSO</name>
<dbReference type="PATRIC" id="fig|134605.3.peg.960"/>
<dbReference type="EMBL" id="LRPX01000041">
    <property type="protein sequence ID" value="KXA14543.1"/>
    <property type="molecule type" value="Genomic_DNA"/>
</dbReference>
<comment type="caution">
    <text evidence="2">The sequence shown here is derived from an EMBL/GenBank/DDBJ whole genome shotgun (WGS) entry which is preliminary data.</text>
</comment>
<dbReference type="Proteomes" id="UP000070617">
    <property type="component" value="Unassembled WGS sequence"/>
</dbReference>
<keyword evidence="3" id="KW-1185">Reference proteome</keyword>
<dbReference type="InterPro" id="IPR009734">
    <property type="entry name" value="Myoviridae_GpU"/>
</dbReference>
<feature type="compositionally biased region" description="Basic and acidic residues" evidence="1">
    <location>
        <begin position="190"/>
        <end position="201"/>
    </location>
</feature>
<organism evidence="2 3">
    <name type="scientific">Fusobacterium equinum</name>
    <dbReference type="NCBI Taxonomy" id="134605"/>
    <lineage>
        <taxon>Bacteria</taxon>
        <taxon>Fusobacteriati</taxon>
        <taxon>Fusobacteriota</taxon>
        <taxon>Fusobacteriia</taxon>
        <taxon>Fusobacteriales</taxon>
        <taxon>Fusobacteriaceae</taxon>
        <taxon>Fusobacterium</taxon>
    </lineage>
</organism>
<reference evidence="3" key="1">
    <citation type="submission" date="2016-01" db="EMBL/GenBank/DDBJ databases">
        <authorList>
            <person name="Mitreva M."/>
            <person name="Pepin K.H."/>
            <person name="Mihindukulasuriya K.A."/>
            <person name="Fulton R."/>
            <person name="Fronick C."/>
            <person name="O'Laughlin M."/>
            <person name="Miner T."/>
            <person name="Herter B."/>
            <person name="Rosa B.A."/>
            <person name="Cordes M."/>
            <person name="Tomlinson C."/>
            <person name="Wollam A."/>
            <person name="Palsikar V.B."/>
            <person name="Mardis E.R."/>
            <person name="Wilson R.K."/>
        </authorList>
    </citation>
    <scope>NUCLEOTIDE SEQUENCE [LARGE SCALE GENOMIC DNA]</scope>
    <source>
        <strain evidence="3">CMW8396</strain>
    </source>
</reference>
<protein>
    <recommendedName>
        <fullName evidence="4">Phage P2 GpU</fullName>
    </recommendedName>
</protein>
<sequence>MNYGRLAKDFLNNFSLFSHSGTLGSYGDIIFTVSRNKLLTPTSMDIDFSSRTEEHENLGEVAYTEFLHRNLRNISFNIKLISSLVDIPGTILKLEKICENGEYYPLILGGKPLSEHGFMLTSFKEGVKSTLGNGELEIVECALTLKEYIPRIQRSIISTENKMTSRNQNQGQRKNKTKNKKTLKKKNKSKEKMYSPKKQETKWLMGLQEG</sequence>
<proteinExistence type="predicted"/>
<feature type="compositionally biased region" description="Basic residues" evidence="1">
    <location>
        <begin position="173"/>
        <end position="189"/>
    </location>
</feature>
<accession>A0A133NE53</accession>
<dbReference type="STRING" id="134605.HMPREF3206_00966"/>
<dbReference type="Pfam" id="PF06995">
    <property type="entry name" value="Phage_P2_GpU"/>
    <property type="match status" value="1"/>
</dbReference>
<dbReference type="AlphaFoldDB" id="A0A133NE53"/>
<feature type="region of interest" description="Disordered" evidence="1">
    <location>
        <begin position="159"/>
        <end position="210"/>
    </location>
</feature>
<evidence type="ECO:0008006" key="4">
    <source>
        <dbReference type="Google" id="ProtNLM"/>
    </source>
</evidence>
<evidence type="ECO:0000313" key="2">
    <source>
        <dbReference type="EMBL" id="KXA14543.1"/>
    </source>
</evidence>
<gene>
    <name evidence="2" type="ORF">HMPREF3206_00966</name>
</gene>